<proteinExistence type="predicted"/>
<evidence type="ECO:0000313" key="5">
    <source>
        <dbReference type="Proteomes" id="UP001156905"/>
    </source>
</evidence>
<dbReference type="CDD" id="cd13589">
    <property type="entry name" value="PBP2_polyamine_RpCGA009"/>
    <property type="match status" value="1"/>
</dbReference>
<evidence type="ECO:0000313" key="4">
    <source>
        <dbReference type="EMBL" id="GLR90244.1"/>
    </source>
</evidence>
<evidence type="ECO:0000256" key="2">
    <source>
        <dbReference type="ARBA" id="ARBA00022764"/>
    </source>
</evidence>
<dbReference type="SUPFAM" id="SSF53850">
    <property type="entry name" value="Periplasmic binding protein-like II"/>
    <property type="match status" value="1"/>
</dbReference>
<dbReference type="RefSeq" id="WP_284273008.1">
    <property type="nucleotide sequence ID" value="NZ_BSOW01000032.1"/>
</dbReference>
<reference evidence="5" key="1">
    <citation type="journal article" date="2019" name="Int. J. Syst. Evol. Microbiol.">
        <title>The Global Catalogue of Microorganisms (GCM) 10K type strain sequencing project: providing services to taxonomists for standard genome sequencing and annotation.</title>
        <authorList>
            <consortium name="The Broad Institute Genomics Platform"/>
            <consortium name="The Broad Institute Genome Sequencing Center for Infectious Disease"/>
            <person name="Wu L."/>
            <person name="Ma J."/>
        </authorList>
    </citation>
    <scope>NUCLEOTIDE SEQUENCE [LARGE SCALE GENOMIC DNA]</scope>
    <source>
        <strain evidence="5">NBRC 102520</strain>
    </source>
</reference>
<dbReference type="Proteomes" id="UP001156905">
    <property type="component" value="Unassembled WGS sequence"/>
</dbReference>
<sequence length="365" mass="40117">MTNSSTLRIKLRMAAYLTATLVRQIGLAILLTTAAAAQPAEVIVATTGGIYDRTLKEVWFEPFTKATGIKVSTVSATDSEQRARAQAMANAGQVTWDIINNVDIIAESAQNRSFTRDLSVFCEQFRPRKDLAEKTCNPAGVRITFNATLLAFNSARFKGIQPRSWADFWDSVRFPGPRALPSFNDPWRVFAAALLADGVPAEKLFPLDIDRAVKKLDQIKPQIQLWWRTGDQSQQGFRNGEYVLGMIWGTRAAGLKAEGQPVQVSYNGAFMLADTMQILRNGPNSGGAEALLKFYLDNPSVQAKVAERLNVTPPSLDAAAMMSEAARANIPSSPEALQAIVKHDSVWISANQAKMLDAWNAWIQQ</sequence>
<dbReference type="Pfam" id="PF13416">
    <property type="entry name" value="SBP_bac_8"/>
    <property type="match status" value="1"/>
</dbReference>
<keyword evidence="2" id="KW-0574">Periplasm</keyword>
<feature type="signal peptide" evidence="3">
    <location>
        <begin position="1"/>
        <end position="39"/>
    </location>
</feature>
<dbReference type="Gene3D" id="3.40.190.10">
    <property type="entry name" value="Periplasmic binding protein-like II"/>
    <property type="match status" value="2"/>
</dbReference>
<accession>A0ABQ6B9W8</accession>
<comment type="caution">
    <text evidence="4">The sequence shown here is derived from an EMBL/GenBank/DDBJ whole genome shotgun (WGS) entry which is preliminary data.</text>
</comment>
<keyword evidence="5" id="KW-1185">Reference proteome</keyword>
<feature type="chain" id="PRO_5046339118" evidence="3">
    <location>
        <begin position="40"/>
        <end position="365"/>
    </location>
</feature>
<name>A0ABQ6B9W8_9BRAD</name>
<gene>
    <name evidence="4" type="ORF">GCM10007857_69580</name>
</gene>
<dbReference type="PANTHER" id="PTHR30222:SF2">
    <property type="entry name" value="ABC TRANSPORTER SUBSTRATE-BINDING PROTEIN"/>
    <property type="match status" value="1"/>
</dbReference>
<evidence type="ECO:0000256" key="1">
    <source>
        <dbReference type="ARBA" id="ARBA00022729"/>
    </source>
</evidence>
<organism evidence="4 5">
    <name type="scientific">Bradyrhizobium iriomotense</name>
    <dbReference type="NCBI Taxonomy" id="441950"/>
    <lineage>
        <taxon>Bacteria</taxon>
        <taxon>Pseudomonadati</taxon>
        <taxon>Pseudomonadota</taxon>
        <taxon>Alphaproteobacteria</taxon>
        <taxon>Hyphomicrobiales</taxon>
        <taxon>Nitrobacteraceae</taxon>
        <taxon>Bradyrhizobium</taxon>
    </lineage>
</organism>
<dbReference type="EMBL" id="BSOW01000032">
    <property type="protein sequence ID" value="GLR90244.1"/>
    <property type="molecule type" value="Genomic_DNA"/>
</dbReference>
<dbReference type="PANTHER" id="PTHR30222">
    <property type="entry name" value="SPERMIDINE/PUTRESCINE-BINDING PERIPLASMIC PROTEIN"/>
    <property type="match status" value="1"/>
</dbReference>
<evidence type="ECO:0000256" key="3">
    <source>
        <dbReference type="SAM" id="SignalP"/>
    </source>
</evidence>
<keyword evidence="1 3" id="KW-0732">Signal</keyword>
<protein>
    <submittedName>
        <fullName evidence="4">ABC transporter substrate-binding protein</fullName>
    </submittedName>
</protein>
<dbReference type="InterPro" id="IPR006059">
    <property type="entry name" value="SBP"/>
</dbReference>